<organism evidence="7 8">
    <name type="scientific">Arthrobacter cupressi</name>
    <dbReference type="NCBI Taxonomy" id="1045773"/>
    <lineage>
        <taxon>Bacteria</taxon>
        <taxon>Bacillati</taxon>
        <taxon>Actinomycetota</taxon>
        <taxon>Actinomycetes</taxon>
        <taxon>Micrococcales</taxon>
        <taxon>Micrococcaceae</taxon>
        <taxon>Arthrobacter</taxon>
    </lineage>
</organism>
<feature type="domain" description="ComEC/Rec2-related protein" evidence="6">
    <location>
        <begin position="270"/>
        <end position="533"/>
    </location>
</feature>
<dbReference type="Pfam" id="PF03772">
    <property type="entry name" value="Competence"/>
    <property type="match status" value="1"/>
</dbReference>
<dbReference type="RefSeq" id="WP_074591064.1">
    <property type="nucleotide sequence ID" value="NZ_FNEI01000017.1"/>
</dbReference>
<name>A0A1G8WYV6_9MICC</name>
<keyword evidence="4" id="KW-1133">Transmembrane helix</keyword>
<evidence type="ECO:0000256" key="2">
    <source>
        <dbReference type="ARBA" id="ARBA00022475"/>
    </source>
</evidence>
<dbReference type="STRING" id="1045773.SAMN05216555_11789"/>
<dbReference type="Proteomes" id="UP000182130">
    <property type="component" value="Unassembled WGS sequence"/>
</dbReference>
<accession>A0A1G8WYV6</accession>
<protein>
    <submittedName>
        <fullName evidence="7">Competence protein ComEC</fullName>
    </submittedName>
</protein>
<evidence type="ECO:0000256" key="1">
    <source>
        <dbReference type="ARBA" id="ARBA00004651"/>
    </source>
</evidence>
<evidence type="ECO:0000259" key="6">
    <source>
        <dbReference type="Pfam" id="PF03772"/>
    </source>
</evidence>
<evidence type="ECO:0000256" key="3">
    <source>
        <dbReference type="ARBA" id="ARBA00022692"/>
    </source>
</evidence>
<keyword evidence="3" id="KW-0812">Transmembrane</keyword>
<dbReference type="PANTHER" id="PTHR30619">
    <property type="entry name" value="DNA INTERNALIZATION/COMPETENCE PROTEIN COMEC/REC2"/>
    <property type="match status" value="1"/>
</dbReference>
<comment type="subcellular location">
    <subcellularLocation>
        <location evidence="1">Cell membrane</location>
        <topology evidence="1">Multi-pass membrane protein</topology>
    </subcellularLocation>
</comment>
<dbReference type="InterPro" id="IPR052159">
    <property type="entry name" value="Competence_DNA_uptake"/>
</dbReference>
<sequence>MSGGRTASGSAFEEVRADDDPAPRLDLRLVPAALLAWIAALAGSHLPPAGTAAVAVLLAVTAVVLVAGRRWWPGVRPWKGRRRNRKPVRRSMAAGLALACLLGAATAAHTLTAATARSNLPVPGDDGGALVLLLVTREAAEARTGAGGAERWILGAELLELAVDGSLHRPATRILVVGGDGWSEPQPGQRIRAGGKLTQARPGQAEAAVFTAGTRPLPAGGSLRRPDVTDGSAPGGGAGTSGDWAATMRERYRDAATGLGGDPAGLLPGMVIGDTDGMDEGLVAAMRDTGTVHLTAVSGANCSLILGLLIVLARSCRLGRPAAAVVALCGLAAFVWLVGPEPSVLRAAVMGAIGLLGLSSGRPGRGLGFLWLAVAVLLACEPPLAGSPGFLLSVLATLGIILLARPLMERAPAWLPRPVAAALAVPLSAQVFCAPVIVGLQPQFTVFSLLANVAMAPFVAPVTVLGTLAVPALAVHEGAATVLMGAAAVCAGAIAGIARALAGLPQAVLPWPEGAWGMVTMAACSTGNLAVLWLVIHPDRCMRFALNCHGFVVERIEDFEAWLERRRRVFRRRMRPPRTKRLLR</sequence>
<dbReference type="EMBL" id="FNEI01000017">
    <property type="protein sequence ID" value="SDJ83572.1"/>
    <property type="molecule type" value="Genomic_DNA"/>
</dbReference>
<evidence type="ECO:0000256" key="4">
    <source>
        <dbReference type="ARBA" id="ARBA00022989"/>
    </source>
</evidence>
<proteinExistence type="predicted"/>
<reference evidence="8" key="1">
    <citation type="submission" date="2016-10" db="EMBL/GenBank/DDBJ databases">
        <authorList>
            <person name="Varghese N."/>
            <person name="Submissions S."/>
        </authorList>
    </citation>
    <scope>NUCLEOTIDE SEQUENCE [LARGE SCALE GENOMIC DNA]</scope>
    <source>
        <strain evidence="8">CGMCC 1.10783</strain>
    </source>
</reference>
<evidence type="ECO:0000256" key="5">
    <source>
        <dbReference type="ARBA" id="ARBA00023136"/>
    </source>
</evidence>
<keyword evidence="5" id="KW-0472">Membrane</keyword>
<dbReference type="AlphaFoldDB" id="A0A1G8WYV6"/>
<evidence type="ECO:0000313" key="8">
    <source>
        <dbReference type="Proteomes" id="UP000182130"/>
    </source>
</evidence>
<dbReference type="NCBIfam" id="TIGR00360">
    <property type="entry name" value="ComEC_N-term"/>
    <property type="match status" value="1"/>
</dbReference>
<keyword evidence="2" id="KW-1003">Cell membrane</keyword>
<dbReference type="InterPro" id="IPR004477">
    <property type="entry name" value="ComEC_N"/>
</dbReference>
<gene>
    <name evidence="7" type="ORF">SAMN05216555_11789</name>
</gene>
<dbReference type="PANTHER" id="PTHR30619:SF7">
    <property type="entry name" value="BETA-LACTAMASE DOMAIN PROTEIN"/>
    <property type="match status" value="1"/>
</dbReference>
<keyword evidence="8" id="KW-1185">Reference proteome</keyword>
<dbReference type="GO" id="GO:0005886">
    <property type="term" value="C:plasma membrane"/>
    <property type="evidence" value="ECO:0007669"/>
    <property type="project" value="UniProtKB-SubCell"/>
</dbReference>
<evidence type="ECO:0000313" key="7">
    <source>
        <dbReference type="EMBL" id="SDJ83572.1"/>
    </source>
</evidence>
<dbReference type="OrthoDB" id="7177610at2"/>